<accession>A0A061BIZ2</accession>
<evidence type="ECO:0000259" key="8">
    <source>
        <dbReference type="SMART" id="SM01332"/>
    </source>
</evidence>
<feature type="compositionally biased region" description="Polar residues" evidence="6">
    <location>
        <begin position="56"/>
        <end position="72"/>
    </location>
</feature>
<evidence type="ECO:0000256" key="2">
    <source>
        <dbReference type="ARBA" id="ARBA00022618"/>
    </source>
</evidence>
<proteinExistence type="inferred from homology"/>
<gene>
    <name evidence="9" type="ORF">CYFA0S_27e00100g</name>
</gene>
<dbReference type="EMBL" id="LK052912">
    <property type="protein sequence ID" value="CDR46949.1"/>
    <property type="molecule type" value="Genomic_DNA"/>
</dbReference>
<dbReference type="InterPro" id="IPR036915">
    <property type="entry name" value="Cyclin-like_sf"/>
</dbReference>
<dbReference type="PIRSF" id="PIRSF001771">
    <property type="entry name" value="Cyclin_A_B_D_E"/>
    <property type="match status" value="1"/>
</dbReference>
<dbReference type="GO" id="GO:0016538">
    <property type="term" value="F:cyclin-dependent protein serine/threonine kinase regulator activity"/>
    <property type="evidence" value="ECO:0007669"/>
    <property type="project" value="InterPro"/>
</dbReference>
<name>A0A061BIZ2_CYBFA</name>
<keyword evidence="3 5" id="KW-0195">Cyclin</keyword>
<dbReference type="VEuPathDB" id="FungiDB:BON22_4972"/>
<dbReference type="SMART" id="SM01332">
    <property type="entry name" value="Cyclin_C"/>
    <property type="match status" value="1"/>
</dbReference>
<feature type="domain" description="Cyclin-like" evidence="7">
    <location>
        <begin position="246"/>
        <end position="328"/>
    </location>
</feature>
<dbReference type="InterPro" id="IPR006671">
    <property type="entry name" value="Cyclin_N"/>
</dbReference>
<evidence type="ECO:0000256" key="3">
    <source>
        <dbReference type="ARBA" id="ARBA00023127"/>
    </source>
</evidence>
<protein>
    <submittedName>
        <fullName evidence="9">CYFA0S27e00100g1_1</fullName>
    </submittedName>
</protein>
<dbReference type="GO" id="GO:0051301">
    <property type="term" value="P:cell division"/>
    <property type="evidence" value="ECO:0007669"/>
    <property type="project" value="UniProtKB-KW"/>
</dbReference>
<dbReference type="CDD" id="cd20512">
    <property type="entry name" value="CYCLIN_CLBs_yeast_rpt2"/>
    <property type="match status" value="1"/>
</dbReference>
<dbReference type="Gene3D" id="1.10.472.10">
    <property type="entry name" value="Cyclin-like"/>
    <property type="match status" value="2"/>
</dbReference>
<dbReference type="PANTHER" id="PTHR10177">
    <property type="entry name" value="CYCLINS"/>
    <property type="match status" value="1"/>
</dbReference>
<sequence>MDLQHITVQDENNLKAKAEVKRSQIPVRRGVLSNVTNTKLAQPQGKPVVKERLVSEPQQPRTIKRPASSNNIPVEQYGQTTNYHQHKRSKTLEYEWQDLDEEDWNDPLMASEYVVEIFEYFHQLEIKTLPSRDYLSKQTYINSNMRDQLVDWMCEVHTKFRLLPETLFVAINLMDRFLSREVVQVNRLQLLGTASMFIASKYEEIYSPSVNNFSNESGSTVEEILAAEKFILEILEFDLSYPNPMNFLRRISKADDYDVNTRTIGKYFLEVSIMDHRFIGIKPSLCAAASMYLSRKMMGKEEWDGNLIHYSGGYFESELEPVVQLYLHYLVSPVIHEEFFKKYASKRFMKASIIARQWAKNLVRASSSEL</sequence>
<dbReference type="SMART" id="SM00385">
    <property type="entry name" value="CYCLIN"/>
    <property type="match status" value="2"/>
</dbReference>
<reference evidence="9" key="1">
    <citation type="journal article" date="2014" name="Genome Announc.">
        <title>Genome sequence of the yeast Cyberlindnera fabianii (Hansenula fabianii).</title>
        <authorList>
            <person name="Freel K.C."/>
            <person name="Sarilar V."/>
            <person name="Neuveglise C."/>
            <person name="Devillers H."/>
            <person name="Friedrich A."/>
            <person name="Schacherer J."/>
        </authorList>
    </citation>
    <scope>NUCLEOTIDE SEQUENCE</scope>
    <source>
        <strain evidence="9">YJS4271</strain>
    </source>
</reference>
<dbReference type="Pfam" id="PF00134">
    <property type="entry name" value="Cyclin_N"/>
    <property type="match status" value="1"/>
</dbReference>
<dbReference type="InterPro" id="IPR039361">
    <property type="entry name" value="Cyclin"/>
</dbReference>
<feature type="domain" description="Cyclin-like" evidence="7">
    <location>
        <begin position="151"/>
        <end position="233"/>
    </location>
</feature>
<dbReference type="InterPro" id="IPR013763">
    <property type="entry name" value="Cyclin-like_dom"/>
</dbReference>
<keyword evidence="4" id="KW-0131">Cell cycle</keyword>
<dbReference type="Pfam" id="PF02984">
    <property type="entry name" value="Cyclin_C"/>
    <property type="match status" value="1"/>
</dbReference>
<evidence type="ECO:0000256" key="5">
    <source>
        <dbReference type="RuleBase" id="RU000383"/>
    </source>
</evidence>
<dbReference type="FunFam" id="1.10.472.10:FF:000005">
    <property type="entry name" value="G2/mitotic-specific cyclin B"/>
    <property type="match status" value="1"/>
</dbReference>
<evidence type="ECO:0000259" key="7">
    <source>
        <dbReference type="SMART" id="SM00385"/>
    </source>
</evidence>
<evidence type="ECO:0000313" key="9">
    <source>
        <dbReference type="EMBL" id="CDR46949.1"/>
    </source>
</evidence>
<dbReference type="PhylomeDB" id="A0A061BIZ2"/>
<dbReference type="AlphaFoldDB" id="A0A061BIZ2"/>
<dbReference type="InterPro" id="IPR004367">
    <property type="entry name" value="Cyclin_C-dom"/>
</dbReference>
<dbReference type="PROSITE" id="PS00292">
    <property type="entry name" value="CYCLINS"/>
    <property type="match status" value="1"/>
</dbReference>
<dbReference type="InterPro" id="IPR048258">
    <property type="entry name" value="Cyclins_cyclin-box"/>
</dbReference>
<feature type="region of interest" description="Disordered" evidence="6">
    <location>
        <begin position="41"/>
        <end position="72"/>
    </location>
</feature>
<feature type="domain" description="Cyclin C-terminal" evidence="8">
    <location>
        <begin position="242"/>
        <end position="357"/>
    </location>
</feature>
<organism evidence="9">
    <name type="scientific">Cyberlindnera fabianii</name>
    <name type="common">Yeast</name>
    <name type="synonym">Hansenula fabianii</name>
    <dbReference type="NCBI Taxonomy" id="36022"/>
    <lineage>
        <taxon>Eukaryota</taxon>
        <taxon>Fungi</taxon>
        <taxon>Dikarya</taxon>
        <taxon>Ascomycota</taxon>
        <taxon>Saccharomycotina</taxon>
        <taxon>Saccharomycetes</taxon>
        <taxon>Phaffomycetales</taxon>
        <taxon>Phaffomycetaceae</taxon>
        <taxon>Cyberlindnera</taxon>
    </lineage>
</organism>
<dbReference type="GO" id="GO:0044772">
    <property type="term" value="P:mitotic cell cycle phase transition"/>
    <property type="evidence" value="ECO:0007669"/>
    <property type="project" value="InterPro"/>
</dbReference>
<dbReference type="SUPFAM" id="SSF47954">
    <property type="entry name" value="Cyclin-like"/>
    <property type="match status" value="2"/>
</dbReference>
<evidence type="ECO:0000256" key="4">
    <source>
        <dbReference type="ARBA" id="ARBA00023306"/>
    </source>
</evidence>
<keyword evidence="2" id="KW-0132">Cell division</keyword>
<comment type="similarity">
    <text evidence="1">Belongs to the cyclin family. Cyclin AB subfamily.</text>
</comment>
<evidence type="ECO:0000256" key="6">
    <source>
        <dbReference type="SAM" id="MobiDB-lite"/>
    </source>
</evidence>
<evidence type="ECO:0000256" key="1">
    <source>
        <dbReference type="ARBA" id="ARBA00006955"/>
    </source>
</evidence>
<dbReference type="InterPro" id="IPR046965">
    <property type="entry name" value="Cyclin_A/B-like"/>
</dbReference>
<dbReference type="OrthoDB" id="5590282at2759"/>